<dbReference type="GO" id="GO:0030599">
    <property type="term" value="F:pectinesterase activity"/>
    <property type="evidence" value="ECO:0007669"/>
    <property type="project" value="InterPro"/>
</dbReference>
<feature type="signal peptide" evidence="4">
    <location>
        <begin position="1"/>
        <end position="22"/>
    </location>
</feature>
<evidence type="ECO:0000313" key="7">
    <source>
        <dbReference type="EMBL" id="EGF93239.1"/>
    </source>
</evidence>
<dbReference type="SUPFAM" id="SSF53474">
    <property type="entry name" value="alpha/beta-Hydrolases"/>
    <property type="match status" value="1"/>
</dbReference>
<evidence type="ECO:0000256" key="2">
    <source>
        <dbReference type="ARBA" id="ARBA00022801"/>
    </source>
</evidence>
<reference evidence="8" key="1">
    <citation type="submission" date="2011-03" db="EMBL/GenBank/DDBJ databases">
        <title>Draft genome sequence of Brevundimonas diminuta.</title>
        <authorList>
            <person name="Brown P.J.B."/>
            <person name="Buechlein A."/>
            <person name="Hemmerich C."/>
            <person name="Brun Y.V."/>
        </authorList>
    </citation>
    <scope>NUCLEOTIDE SEQUENCE [LARGE SCALE GENOMIC DNA]</scope>
    <source>
        <strain evidence="8">C19</strain>
    </source>
</reference>
<dbReference type="GO" id="GO:0009279">
    <property type="term" value="C:cell outer membrane"/>
    <property type="evidence" value="ECO:0007669"/>
    <property type="project" value="TreeGrafter"/>
</dbReference>
<dbReference type="InterPro" id="IPR049492">
    <property type="entry name" value="BD-FAE-like_dom"/>
</dbReference>
<dbReference type="eggNOG" id="COG4677">
    <property type="taxonomic scope" value="Bacteria"/>
</dbReference>
<dbReference type="GO" id="GO:0042545">
    <property type="term" value="P:cell wall modification"/>
    <property type="evidence" value="ECO:0007669"/>
    <property type="project" value="InterPro"/>
</dbReference>
<proteinExistence type="inferred from homology"/>
<dbReference type="PANTHER" id="PTHR31321:SF57">
    <property type="entry name" value="PECTINESTERASE 53-RELATED"/>
    <property type="match status" value="1"/>
</dbReference>
<name>F4QJY2_9CAUL</name>
<evidence type="ECO:0000256" key="3">
    <source>
        <dbReference type="ARBA" id="ARBA00023085"/>
    </source>
</evidence>
<sequence length="656" mass="71347">MGHMKKLLVFVGLLSIAFPALAANPIPVDDSYTVSQRWDGYKGKYPGIALPEVAFEAGQQVQFDRLYKKADDRELHIDVFLPVKGNGQGILLVHGGGWRSGNKSHFYSLANRLAQRGYTVFLPEFRLSAEAKYPAGLVDVNDAIVWVKSQGYGIDRLAIGGASSGGQMAALLAYTAGQDLFKGQPGDTSVNALIDLDGVLDFTTPMALQYENKPNSVASQWLGGSFEQAPDTWRQASAATHVSAKSPPTLIISSGLMRFTAGREDVAAKLAGFGIRHHYLEFSEAPHDVWLFDPWFGQIVDRMDVFLQSAAEVRYEVSDRCAARPNCFGAIQAAVDAAGRDTGGRWAVIDIAAGDYYEKVTVTRSRVRLRGQGVGKTRLYFDAVAQTAGKYHRNNWGTPGSATLTIDADQVDIEGMTIENSFDYLANDALPDGDAAKIGNSQGVTLLLDIHSDRVRVAKSALVGNQDTLFANGGRVWIRDSSVSGNIDFIFGNGRVLIEASDIITRRRAAALKPGDYHSFIAAPSTQLTQAMGIVIYRSRLMREPGVPDASVALGRPWHPTTTFADGRYADPNAVGQASFLDCWMDAHIHPDHWTVMNGTARDGTKTAVFRPQDSRFFEMGSQGPGARHNDIGIVWQGGLGIDAVRKAFFEGWPQP</sequence>
<dbReference type="STRING" id="715226.ABI_16790"/>
<dbReference type="HOGENOM" id="CLU_417785_0_0_5"/>
<dbReference type="InterPro" id="IPR012334">
    <property type="entry name" value="Pectin_lyas_fold"/>
</dbReference>
<dbReference type="SUPFAM" id="SSF51126">
    <property type="entry name" value="Pectin lyase-like"/>
    <property type="match status" value="1"/>
</dbReference>
<gene>
    <name evidence="7" type="ORF">ABI_16790</name>
</gene>
<feature type="domain" description="Pectinesterase catalytic" evidence="5">
    <location>
        <begin position="328"/>
        <end position="560"/>
    </location>
</feature>
<dbReference type="EMBL" id="GL883077">
    <property type="protein sequence ID" value="EGF93239.1"/>
    <property type="molecule type" value="Genomic_DNA"/>
</dbReference>
<organism evidence="7 8">
    <name type="scientific">Asticcacaulis biprosthecium C19</name>
    <dbReference type="NCBI Taxonomy" id="715226"/>
    <lineage>
        <taxon>Bacteria</taxon>
        <taxon>Pseudomonadati</taxon>
        <taxon>Pseudomonadota</taxon>
        <taxon>Alphaproteobacteria</taxon>
        <taxon>Caulobacterales</taxon>
        <taxon>Caulobacteraceae</taxon>
        <taxon>Asticcacaulis</taxon>
    </lineage>
</organism>
<accession>F4QJY2</accession>
<evidence type="ECO:0000313" key="8">
    <source>
        <dbReference type="Proteomes" id="UP000006512"/>
    </source>
</evidence>
<feature type="domain" description="BD-FAE-like" evidence="6">
    <location>
        <begin position="78"/>
        <end position="252"/>
    </location>
</feature>
<dbReference type="Pfam" id="PF01095">
    <property type="entry name" value="Pectinesterase"/>
    <property type="match status" value="1"/>
</dbReference>
<dbReference type="eggNOG" id="COG0657">
    <property type="taxonomic scope" value="Bacteria"/>
</dbReference>
<evidence type="ECO:0000259" key="5">
    <source>
        <dbReference type="Pfam" id="PF01095"/>
    </source>
</evidence>
<dbReference type="PANTHER" id="PTHR31321">
    <property type="entry name" value="ACYL-COA THIOESTER HYDROLASE YBHC-RELATED"/>
    <property type="match status" value="1"/>
</dbReference>
<dbReference type="Proteomes" id="UP000006512">
    <property type="component" value="Unassembled WGS sequence"/>
</dbReference>
<feature type="chain" id="PRO_5011116242" evidence="4">
    <location>
        <begin position="23"/>
        <end position="656"/>
    </location>
</feature>
<dbReference type="Pfam" id="PF20434">
    <property type="entry name" value="BD-FAE"/>
    <property type="match status" value="1"/>
</dbReference>
<dbReference type="InterPro" id="IPR011050">
    <property type="entry name" value="Pectin_lyase_fold/virulence"/>
</dbReference>
<evidence type="ECO:0000256" key="1">
    <source>
        <dbReference type="ARBA" id="ARBA00008891"/>
    </source>
</evidence>
<keyword evidence="4" id="KW-0732">Signal</keyword>
<evidence type="ECO:0000256" key="4">
    <source>
        <dbReference type="SAM" id="SignalP"/>
    </source>
</evidence>
<keyword evidence="8" id="KW-1185">Reference proteome</keyword>
<evidence type="ECO:0000259" key="6">
    <source>
        <dbReference type="Pfam" id="PF20434"/>
    </source>
</evidence>
<keyword evidence="2" id="KW-0378">Hydrolase</keyword>
<dbReference type="AlphaFoldDB" id="F4QJY2"/>
<comment type="similarity">
    <text evidence="1">Belongs to the pectinesterase family.</text>
</comment>
<dbReference type="InterPro" id="IPR029058">
    <property type="entry name" value="AB_hydrolase_fold"/>
</dbReference>
<dbReference type="InterPro" id="IPR000070">
    <property type="entry name" value="Pectinesterase_cat"/>
</dbReference>
<protein>
    <submittedName>
        <fullName evidence="7">Pectinesterase family protein</fullName>
    </submittedName>
</protein>
<keyword evidence="3" id="KW-0063">Aspartyl esterase</keyword>
<dbReference type="Gene3D" id="3.40.50.1820">
    <property type="entry name" value="alpha/beta hydrolase"/>
    <property type="match status" value="1"/>
</dbReference>
<dbReference type="Gene3D" id="2.160.20.10">
    <property type="entry name" value="Single-stranded right-handed beta-helix, Pectin lyase-like"/>
    <property type="match status" value="1"/>
</dbReference>